<dbReference type="PANTHER" id="PTHR40044:SF1">
    <property type="entry name" value="INTEGRAL MEMBRANE PROTEIN"/>
    <property type="match status" value="1"/>
</dbReference>
<dbReference type="EMBL" id="DXCL01000009">
    <property type="protein sequence ID" value="HIZ02877.1"/>
    <property type="molecule type" value="Genomic_DNA"/>
</dbReference>
<keyword evidence="1" id="KW-0812">Transmembrane</keyword>
<proteinExistence type="predicted"/>
<feature type="transmembrane region" description="Helical" evidence="1">
    <location>
        <begin position="103"/>
        <end position="126"/>
    </location>
</feature>
<dbReference type="AlphaFoldDB" id="A0A9D2A673"/>
<evidence type="ECO:0000313" key="2">
    <source>
        <dbReference type="EMBL" id="HIZ02877.1"/>
    </source>
</evidence>
<reference evidence="2" key="2">
    <citation type="submission" date="2021-04" db="EMBL/GenBank/DDBJ databases">
        <authorList>
            <person name="Gilroy R."/>
        </authorList>
    </citation>
    <scope>NUCLEOTIDE SEQUENCE</scope>
    <source>
        <strain evidence="2">CHK187-5294</strain>
    </source>
</reference>
<feature type="transmembrane region" description="Helical" evidence="1">
    <location>
        <begin position="12"/>
        <end position="38"/>
    </location>
</feature>
<evidence type="ECO:0000256" key="1">
    <source>
        <dbReference type="SAM" id="Phobius"/>
    </source>
</evidence>
<dbReference type="Pfam" id="PF06177">
    <property type="entry name" value="QueT"/>
    <property type="match status" value="1"/>
</dbReference>
<keyword evidence="1" id="KW-1133">Transmembrane helix</keyword>
<comment type="caution">
    <text evidence="2">The sequence shown here is derived from an EMBL/GenBank/DDBJ whole genome shotgun (WGS) entry which is preliminary data.</text>
</comment>
<evidence type="ECO:0000313" key="3">
    <source>
        <dbReference type="Proteomes" id="UP000824132"/>
    </source>
</evidence>
<organism evidence="2 3">
    <name type="scientific">Candidatus Borkfalkia avistercoris</name>
    <dbReference type="NCBI Taxonomy" id="2838504"/>
    <lineage>
        <taxon>Bacteria</taxon>
        <taxon>Bacillati</taxon>
        <taxon>Bacillota</taxon>
        <taxon>Clostridia</taxon>
        <taxon>Christensenellales</taxon>
        <taxon>Christensenellaceae</taxon>
        <taxon>Candidatus Borkfalkia</taxon>
    </lineage>
</organism>
<feature type="transmembrane region" description="Helical" evidence="1">
    <location>
        <begin position="132"/>
        <end position="156"/>
    </location>
</feature>
<accession>A0A9D2A673</accession>
<dbReference type="PANTHER" id="PTHR40044">
    <property type="entry name" value="INTEGRAL MEMBRANE PROTEIN-RELATED"/>
    <property type="match status" value="1"/>
</dbReference>
<gene>
    <name evidence="2" type="ORF">H9727_01170</name>
</gene>
<sequence>MKRSNTKVLCRAGIIAALYVVLTWPLGSLAFGTMGFQIRPAEALTMLPLFYPEAIPALYVGCLIANIITGNAWDIGLGSLCSLVAAALTFVTGKFIKNTPVKLVLGGVFPVLVNAFVIPLVLILGGSAYAGYWFMFASLALTQSVWVYALGVPLYFGIRALRAKGISAFCDNVTGERLTKDESARSTQNRADRAAK</sequence>
<protein>
    <submittedName>
        <fullName evidence="2">QueT transporter family protein</fullName>
    </submittedName>
</protein>
<dbReference type="Proteomes" id="UP000824132">
    <property type="component" value="Unassembled WGS sequence"/>
</dbReference>
<dbReference type="InterPro" id="IPR010387">
    <property type="entry name" value="QueT"/>
</dbReference>
<name>A0A9D2A673_9FIRM</name>
<reference evidence="2" key="1">
    <citation type="journal article" date="2021" name="PeerJ">
        <title>Extensive microbial diversity within the chicken gut microbiome revealed by metagenomics and culture.</title>
        <authorList>
            <person name="Gilroy R."/>
            <person name="Ravi A."/>
            <person name="Getino M."/>
            <person name="Pursley I."/>
            <person name="Horton D.L."/>
            <person name="Alikhan N.F."/>
            <person name="Baker D."/>
            <person name="Gharbi K."/>
            <person name="Hall N."/>
            <person name="Watson M."/>
            <person name="Adriaenssens E.M."/>
            <person name="Foster-Nyarko E."/>
            <person name="Jarju S."/>
            <person name="Secka A."/>
            <person name="Antonio M."/>
            <person name="Oren A."/>
            <person name="Chaudhuri R.R."/>
            <person name="La Ragione R."/>
            <person name="Hildebrand F."/>
            <person name="Pallen M.J."/>
        </authorList>
    </citation>
    <scope>NUCLEOTIDE SEQUENCE</scope>
    <source>
        <strain evidence="2">CHK187-5294</strain>
    </source>
</reference>
<feature type="transmembrane region" description="Helical" evidence="1">
    <location>
        <begin position="58"/>
        <end position="91"/>
    </location>
</feature>
<keyword evidence="1" id="KW-0472">Membrane</keyword>